<keyword evidence="4" id="KW-1185">Reference proteome</keyword>
<feature type="domain" description="Jacalin-type lectin" evidence="1">
    <location>
        <begin position="33"/>
        <end position="143"/>
    </location>
</feature>
<sequence>MLNNEIHIGIENQNHNSFDDLEKMDTLAKPITISMIKIQYTKERILGIKIKYRGMDGKTIVGQSSRKFKLFGVYFEKFKIDKGDCIQEIYGYANTTINQLGFKTYKGQKVICGSPIGSAFSYYIPNHTFIAAKGSHNQFLEYLSFRIIPLTKEQITYLGENSQKNKVQSFEK</sequence>
<dbReference type="OrthoDB" id="290587at2759"/>
<comment type="caution">
    <text evidence="2">The sequence shown here is derived from an EMBL/GenBank/DDBJ whole genome shotgun (WGS) entry which is preliminary data.</text>
</comment>
<reference evidence="2" key="1">
    <citation type="submission" date="2021-01" db="EMBL/GenBank/DDBJ databases">
        <authorList>
            <consortium name="Genoscope - CEA"/>
            <person name="William W."/>
        </authorList>
    </citation>
    <scope>NUCLEOTIDE SEQUENCE</scope>
</reference>
<evidence type="ECO:0000313" key="4">
    <source>
        <dbReference type="Proteomes" id="UP000689195"/>
    </source>
</evidence>
<dbReference type="Pfam" id="PF01419">
    <property type="entry name" value="Jacalin"/>
    <property type="match status" value="1"/>
</dbReference>
<dbReference type="Proteomes" id="UP000689195">
    <property type="component" value="Unassembled WGS sequence"/>
</dbReference>
<evidence type="ECO:0000313" key="2">
    <source>
        <dbReference type="EMBL" id="CAD8151342.1"/>
    </source>
</evidence>
<evidence type="ECO:0000259" key="1">
    <source>
        <dbReference type="Pfam" id="PF01419"/>
    </source>
</evidence>
<dbReference type="EMBL" id="CAJJDO010000021">
    <property type="protein sequence ID" value="CAD8151342.1"/>
    <property type="molecule type" value="Genomic_DNA"/>
</dbReference>
<dbReference type="AlphaFoldDB" id="A0A8S1TJM2"/>
<protein>
    <recommendedName>
        <fullName evidence="1">Jacalin-type lectin domain-containing protein</fullName>
    </recommendedName>
</protein>
<dbReference type="InterPro" id="IPR001229">
    <property type="entry name" value="Jacalin-like_lectin_dom"/>
</dbReference>
<organism evidence="2 4">
    <name type="scientific">Paramecium pentaurelia</name>
    <dbReference type="NCBI Taxonomy" id="43138"/>
    <lineage>
        <taxon>Eukaryota</taxon>
        <taxon>Sar</taxon>
        <taxon>Alveolata</taxon>
        <taxon>Ciliophora</taxon>
        <taxon>Intramacronucleata</taxon>
        <taxon>Oligohymenophorea</taxon>
        <taxon>Peniculida</taxon>
        <taxon>Parameciidae</taxon>
        <taxon>Paramecium</taxon>
    </lineage>
</organism>
<evidence type="ECO:0000313" key="3">
    <source>
        <dbReference type="EMBL" id="CAD8151344.1"/>
    </source>
</evidence>
<dbReference type="EMBL" id="CAJJDO010000021">
    <property type="protein sequence ID" value="CAD8151344.1"/>
    <property type="molecule type" value="Genomic_DNA"/>
</dbReference>
<name>A0A8S1TJM2_9CILI</name>
<proteinExistence type="predicted"/>
<accession>A0A8S1TJM2</accession>
<gene>
    <name evidence="2" type="ORF">PPENT_87.1.T0210305</name>
    <name evidence="3" type="ORF">PPENT_87.1.T0210306</name>
</gene>